<dbReference type="PANTHER" id="PTHR30146:SF138">
    <property type="entry name" value="TRANSCRIPTIONAL REGULATORY PROTEIN"/>
    <property type="match status" value="1"/>
</dbReference>
<dbReference type="Pfam" id="PF13377">
    <property type="entry name" value="Peripla_BP_3"/>
    <property type="match status" value="1"/>
</dbReference>
<reference evidence="6 7" key="1">
    <citation type="submission" date="2016-10" db="EMBL/GenBank/DDBJ databases">
        <title>Genome sequence of Streptomyces gilvigriseus MUSC 26.</title>
        <authorList>
            <person name="Lee L.-H."/>
            <person name="Ser H.-L."/>
        </authorList>
    </citation>
    <scope>NUCLEOTIDE SEQUENCE [LARGE SCALE GENOMIC DNA]</scope>
    <source>
        <strain evidence="6 7">MUSC 26</strain>
    </source>
</reference>
<proteinExistence type="predicted"/>
<dbReference type="InterPro" id="IPR046335">
    <property type="entry name" value="LacI/GalR-like_sensor"/>
</dbReference>
<dbReference type="InterPro" id="IPR000843">
    <property type="entry name" value="HTH_LacI"/>
</dbReference>
<dbReference type="RefSeq" id="WP_071658171.1">
    <property type="nucleotide sequence ID" value="NZ_MLCF01000127.1"/>
</dbReference>
<feature type="region of interest" description="Disordered" evidence="4">
    <location>
        <begin position="321"/>
        <end position="344"/>
    </location>
</feature>
<dbReference type="CDD" id="cd01392">
    <property type="entry name" value="HTH_LacI"/>
    <property type="match status" value="1"/>
</dbReference>
<evidence type="ECO:0000256" key="2">
    <source>
        <dbReference type="ARBA" id="ARBA00023125"/>
    </source>
</evidence>
<dbReference type="SUPFAM" id="SSF53822">
    <property type="entry name" value="Periplasmic binding protein-like I"/>
    <property type="match status" value="1"/>
</dbReference>
<comment type="caution">
    <text evidence="6">The sequence shown here is derived from an EMBL/GenBank/DDBJ whole genome shotgun (WGS) entry which is preliminary data.</text>
</comment>
<evidence type="ECO:0000256" key="3">
    <source>
        <dbReference type="ARBA" id="ARBA00023163"/>
    </source>
</evidence>
<dbReference type="PANTHER" id="PTHR30146">
    <property type="entry name" value="LACI-RELATED TRANSCRIPTIONAL REPRESSOR"/>
    <property type="match status" value="1"/>
</dbReference>
<keyword evidence="1" id="KW-0805">Transcription regulation</keyword>
<dbReference type="PROSITE" id="PS50932">
    <property type="entry name" value="HTH_LACI_2"/>
    <property type="match status" value="1"/>
</dbReference>
<dbReference type="Pfam" id="PF00356">
    <property type="entry name" value="LacI"/>
    <property type="match status" value="1"/>
</dbReference>
<evidence type="ECO:0000259" key="5">
    <source>
        <dbReference type="PROSITE" id="PS50932"/>
    </source>
</evidence>
<gene>
    <name evidence="6" type="ORF">BIV57_19295</name>
</gene>
<dbReference type="AlphaFoldDB" id="A0A1J7BQZ3"/>
<dbReference type="EMBL" id="MLCF01000127">
    <property type="protein sequence ID" value="OIV35865.1"/>
    <property type="molecule type" value="Genomic_DNA"/>
</dbReference>
<evidence type="ECO:0000313" key="6">
    <source>
        <dbReference type="EMBL" id="OIV35865.1"/>
    </source>
</evidence>
<dbReference type="OrthoDB" id="3258243at2"/>
<evidence type="ECO:0000313" key="7">
    <source>
        <dbReference type="Proteomes" id="UP000243342"/>
    </source>
</evidence>
<dbReference type="SUPFAM" id="SSF47413">
    <property type="entry name" value="lambda repressor-like DNA-binding domains"/>
    <property type="match status" value="1"/>
</dbReference>
<feature type="compositionally biased region" description="Low complexity" evidence="4">
    <location>
        <begin position="329"/>
        <end position="344"/>
    </location>
</feature>
<accession>A0A1J7BQZ3</accession>
<dbReference type="GO" id="GO:0003700">
    <property type="term" value="F:DNA-binding transcription factor activity"/>
    <property type="evidence" value="ECO:0007669"/>
    <property type="project" value="TreeGrafter"/>
</dbReference>
<dbReference type="Proteomes" id="UP000243342">
    <property type="component" value="Unassembled WGS sequence"/>
</dbReference>
<dbReference type="CDD" id="cd06267">
    <property type="entry name" value="PBP1_LacI_sugar_binding-like"/>
    <property type="match status" value="1"/>
</dbReference>
<protein>
    <submittedName>
        <fullName evidence="6">LacI family transcriptional regulator</fullName>
    </submittedName>
</protein>
<dbReference type="InterPro" id="IPR010982">
    <property type="entry name" value="Lambda_DNA-bd_dom_sf"/>
</dbReference>
<evidence type="ECO:0000256" key="1">
    <source>
        <dbReference type="ARBA" id="ARBA00023015"/>
    </source>
</evidence>
<sequence>MTVTIAEVAAAADVSTSTVSRCFAQPDAVRADTRERVLEAARRLGYTPNRIARSLAVGRTRTLGLIVPDIGNLFFASIAKAVQARARAKDYAVFLADTDEQPGDEAELALTMAKQVDGLLLVAPRMSEDELTEVVAAAPAVLLNRRMDGVSSVAAAGAEGVRMAAEHVRALGHRHLALILGARNSWSSMERSRAARQACEELGLQLTEFGPLPPKFGSGVGAADLVLAAGPTAVVAHNDMVALGLISRFAERGVRVPDDMSVVGCDDTLLARTATPSLTSVSIPLDSLGRQAVDLMVRTLDQPGHRPAPAETVLESGLTVRRSTGPLRTQAAPPTATTTQPHRS</sequence>
<dbReference type="InterPro" id="IPR028082">
    <property type="entry name" value="Peripla_BP_I"/>
</dbReference>
<keyword evidence="7" id="KW-1185">Reference proteome</keyword>
<feature type="domain" description="HTH lacI-type" evidence="5">
    <location>
        <begin position="3"/>
        <end position="57"/>
    </location>
</feature>
<keyword evidence="3" id="KW-0804">Transcription</keyword>
<organism evidence="6 7">
    <name type="scientific">Mangrovactinospora gilvigrisea</name>
    <dbReference type="NCBI Taxonomy" id="1428644"/>
    <lineage>
        <taxon>Bacteria</taxon>
        <taxon>Bacillati</taxon>
        <taxon>Actinomycetota</taxon>
        <taxon>Actinomycetes</taxon>
        <taxon>Kitasatosporales</taxon>
        <taxon>Streptomycetaceae</taxon>
        <taxon>Mangrovactinospora</taxon>
    </lineage>
</organism>
<dbReference type="Gene3D" id="1.10.260.40">
    <property type="entry name" value="lambda repressor-like DNA-binding domains"/>
    <property type="match status" value="1"/>
</dbReference>
<dbReference type="SMART" id="SM00354">
    <property type="entry name" value="HTH_LACI"/>
    <property type="match status" value="1"/>
</dbReference>
<dbReference type="STRING" id="1428644.BIV57_19295"/>
<evidence type="ECO:0000256" key="4">
    <source>
        <dbReference type="SAM" id="MobiDB-lite"/>
    </source>
</evidence>
<dbReference type="Gene3D" id="3.40.50.2300">
    <property type="match status" value="2"/>
</dbReference>
<keyword evidence="2" id="KW-0238">DNA-binding</keyword>
<name>A0A1J7BQZ3_9ACTN</name>
<dbReference type="GO" id="GO:0000976">
    <property type="term" value="F:transcription cis-regulatory region binding"/>
    <property type="evidence" value="ECO:0007669"/>
    <property type="project" value="TreeGrafter"/>
</dbReference>